<comment type="similarity">
    <text evidence="3">Belongs to the short-chain dehydrogenases/reductases (SDR) family.</text>
</comment>
<dbReference type="InterPro" id="IPR036527">
    <property type="entry name" value="SCP2_sterol-bd_dom_sf"/>
</dbReference>
<evidence type="ECO:0000313" key="10">
    <source>
        <dbReference type="Proteomes" id="UP001652625"/>
    </source>
</evidence>
<dbReference type="Gene3D" id="3.30.1050.10">
    <property type="entry name" value="SCP2 sterol-binding domain"/>
    <property type="match status" value="1"/>
</dbReference>
<dbReference type="PRINTS" id="PR00081">
    <property type="entry name" value="GDHRDH"/>
</dbReference>
<dbReference type="Gene3D" id="3.40.50.720">
    <property type="entry name" value="NAD(P)-binding Rossmann-like Domain"/>
    <property type="match status" value="1"/>
</dbReference>
<dbReference type="SUPFAM" id="SSF51735">
    <property type="entry name" value="NAD(P)-binding Rossmann-fold domains"/>
    <property type="match status" value="1"/>
</dbReference>
<keyword evidence="6" id="KW-0496">Mitochondrion</keyword>
<dbReference type="SUPFAM" id="SSF55718">
    <property type="entry name" value="SCP-like"/>
    <property type="match status" value="1"/>
</dbReference>
<organism evidence="10 11">
    <name type="scientific">Hydra vulgaris</name>
    <name type="common">Hydra</name>
    <name type="synonym">Hydra attenuata</name>
    <dbReference type="NCBI Taxonomy" id="6087"/>
    <lineage>
        <taxon>Eukaryota</taxon>
        <taxon>Metazoa</taxon>
        <taxon>Cnidaria</taxon>
        <taxon>Hydrozoa</taxon>
        <taxon>Hydroidolina</taxon>
        <taxon>Anthoathecata</taxon>
        <taxon>Aplanulata</taxon>
        <taxon>Hydridae</taxon>
        <taxon>Hydra</taxon>
    </lineage>
</organism>
<sequence length="413" mass="44193">MSLNTGKLAGKTAYITGASRGIGKAIALKLAKDGANIVIAAKTAVANPQLPGTIYTAAEEIVAAGGKCLPCVVDIRDENAVLDSVAKTVKEFGGIDILVNNASAISLTGTLETSMKKYDLMNSINARGTYLCSQACLPYLKKSKNPHILNISPPLSMKSIWFKNHSAYTIAKYGMSMCVLGMSEEFKKDGIAVNALWPRTTVATAAVNMLGGDKLMKTSRKPDIMADAAYVILTKHSGSYTGNFAIDDDVLKEVGISDKELENYSYVPGSKLTLDYFVDGAESFFMGMGTKKKAPSSSSSLSTKSLFDKMQTLINPTIIQDVQAIFKFELSGKEPGTWIVDLKNGSGSIVENPSNAVEATCTLVISSEDFSKMVSGELNSMQAFMNGSLKIKGNMAEALKLEKLMKSLNKSKL</sequence>
<evidence type="ECO:0000256" key="3">
    <source>
        <dbReference type="ARBA" id="ARBA00006484"/>
    </source>
</evidence>
<dbReference type="InterPro" id="IPR036291">
    <property type="entry name" value="NAD(P)-bd_dom_sf"/>
</dbReference>
<evidence type="ECO:0000259" key="9">
    <source>
        <dbReference type="Pfam" id="PF02036"/>
    </source>
</evidence>
<dbReference type="InterPro" id="IPR051935">
    <property type="entry name" value="HSDL2"/>
</dbReference>
<evidence type="ECO:0000256" key="7">
    <source>
        <dbReference type="ARBA" id="ARBA00023140"/>
    </source>
</evidence>
<dbReference type="CDD" id="cd09762">
    <property type="entry name" value="HSDL2_SDR_c"/>
    <property type="match status" value="1"/>
</dbReference>
<evidence type="ECO:0000256" key="2">
    <source>
        <dbReference type="ARBA" id="ARBA00004275"/>
    </source>
</evidence>
<evidence type="ECO:0000313" key="11">
    <source>
        <dbReference type="RefSeq" id="XP_065657744.1"/>
    </source>
</evidence>
<evidence type="ECO:0000256" key="5">
    <source>
        <dbReference type="ARBA" id="ARBA00023002"/>
    </source>
</evidence>
<evidence type="ECO:0000256" key="4">
    <source>
        <dbReference type="ARBA" id="ARBA00022857"/>
    </source>
</evidence>
<dbReference type="NCBIfam" id="NF006133">
    <property type="entry name" value="PRK08278.1"/>
    <property type="match status" value="1"/>
</dbReference>
<keyword evidence="5" id="KW-0560">Oxidoreductase</keyword>
<proteinExistence type="inferred from homology"/>
<evidence type="ECO:0000256" key="8">
    <source>
        <dbReference type="ARBA" id="ARBA00040243"/>
    </source>
</evidence>
<reference evidence="11" key="1">
    <citation type="submission" date="2025-08" db="UniProtKB">
        <authorList>
            <consortium name="RefSeq"/>
        </authorList>
    </citation>
    <scope>IDENTIFICATION</scope>
</reference>
<dbReference type="Pfam" id="PF02036">
    <property type="entry name" value="SCP2"/>
    <property type="match status" value="1"/>
</dbReference>
<dbReference type="InterPro" id="IPR002347">
    <property type="entry name" value="SDR_fam"/>
</dbReference>
<feature type="domain" description="SCP2" evidence="9">
    <location>
        <begin position="316"/>
        <end position="406"/>
    </location>
</feature>
<evidence type="ECO:0000256" key="6">
    <source>
        <dbReference type="ARBA" id="ARBA00023128"/>
    </source>
</evidence>
<comment type="subcellular location">
    <subcellularLocation>
        <location evidence="1">Mitochondrion</location>
    </subcellularLocation>
    <subcellularLocation>
        <location evidence="2">Peroxisome</location>
    </subcellularLocation>
</comment>
<dbReference type="InterPro" id="IPR003033">
    <property type="entry name" value="SCP2_sterol-bd_dom"/>
</dbReference>
<keyword evidence="4" id="KW-0521">NADP</keyword>
<dbReference type="GeneID" id="100209262"/>
<protein>
    <recommendedName>
        <fullName evidence="8">Hydroxysteroid dehydrogenase-like protein 2</fullName>
    </recommendedName>
</protein>
<dbReference type="RefSeq" id="XP_065657744.1">
    <property type="nucleotide sequence ID" value="XM_065801672.1"/>
</dbReference>
<accession>A0ABM4C802</accession>
<dbReference type="Proteomes" id="UP001652625">
    <property type="component" value="Chromosome 07"/>
</dbReference>
<evidence type="ECO:0000256" key="1">
    <source>
        <dbReference type="ARBA" id="ARBA00004173"/>
    </source>
</evidence>
<gene>
    <name evidence="11" type="primary">LOC100209262</name>
</gene>
<dbReference type="PANTHER" id="PTHR42808">
    <property type="entry name" value="HYDROXYSTEROID DEHYDROGENASE-LIKE PROTEIN 2"/>
    <property type="match status" value="1"/>
</dbReference>
<dbReference type="PANTHER" id="PTHR42808:SF3">
    <property type="entry name" value="HYDROXYSTEROID DEHYDROGENASE-LIKE PROTEIN 2"/>
    <property type="match status" value="1"/>
</dbReference>
<keyword evidence="10" id="KW-1185">Reference proteome</keyword>
<keyword evidence="7" id="KW-0576">Peroxisome</keyword>
<dbReference type="Pfam" id="PF00106">
    <property type="entry name" value="adh_short"/>
    <property type="match status" value="1"/>
</dbReference>
<name>A0ABM4C802_HYDVU</name>